<name>A0A2M8W1L0_9MICO</name>
<evidence type="ECO:0000313" key="4">
    <source>
        <dbReference type="Proteomes" id="UP000231586"/>
    </source>
</evidence>
<comment type="caution">
    <text evidence="3">The sequence shown here is derived from an EMBL/GenBank/DDBJ whole genome shotgun (WGS) entry which is preliminary data.</text>
</comment>
<reference evidence="3 4" key="1">
    <citation type="submission" date="2017-11" db="EMBL/GenBank/DDBJ databases">
        <title>Genomic Encyclopedia of Archaeal and Bacterial Type Strains, Phase II (KMG-II): From Individual Species to Whole Genera.</title>
        <authorList>
            <person name="Goeker M."/>
        </authorList>
    </citation>
    <scope>NUCLEOTIDE SEQUENCE [LARGE SCALE GENOMIC DNA]</scope>
    <source>
        <strain evidence="3 4">DSM 22413</strain>
    </source>
</reference>
<sequence>MSRRADAVAEWRSAHAGMLLAVVAAAVVVVLAWGTGLGGWSGAVLVLVVLVVGYAVDRGRVTAPDVAPPWDHRPVVPSAAGTRSDVTRLSVRLADDVRGRRAVVSPEVLVRARRLGAARLARTHTDPVTALGERAASVLAPDGPAVVRVRDLRAALDRLADLDRPDRPDAAATTPRTPRSIP</sequence>
<dbReference type="EMBL" id="PGTZ01000013">
    <property type="protein sequence ID" value="PJI84817.1"/>
    <property type="molecule type" value="Genomic_DNA"/>
</dbReference>
<gene>
    <name evidence="3" type="ORF">CLV34_3062</name>
</gene>
<organism evidence="3 4">
    <name type="scientific">Luteimicrobium subarcticum</name>
    <dbReference type="NCBI Taxonomy" id="620910"/>
    <lineage>
        <taxon>Bacteria</taxon>
        <taxon>Bacillati</taxon>
        <taxon>Actinomycetota</taxon>
        <taxon>Actinomycetes</taxon>
        <taxon>Micrococcales</taxon>
        <taxon>Luteimicrobium</taxon>
    </lineage>
</organism>
<feature type="region of interest" description="Disordered" evidence="1">
    <location>
        <begin position="160"/>
        <end position="182"/>
    </location>
</feature>
<proteinExistence type="predicted"/>
<dbReference type="RefSeq" id="WP_100351166.1">
    <property type="nucleotide sequence ID" value="NZ_PGTZ01000013.1"/>
</dbReference>
<keyword evidence="2" id="KW-0812">Transmembrane</keyword>
<evidence type="ECO:0000256" key="1">
    <source>
        <dbReference type="SAM" id="MobiDB-lite"/>
    </source>
</evidence>
<feature type="compositionally biased region" description="Low complexity" evidence="1">
    <location>
        <begin position="170"/>
        <end position="182"/>
    </location>
</feature>
<keyword evidence="4" id="KW-1185">Reference proteome</keyword>
<dbReference type="AlphaFoldDB" id="A0A2M8W1L0"/>
<keyword evidence="2" id="KW-0472">Membrane</keyword>
<protein>
    <submittedName>
        <fullName evidence="3">Uncharacterized protein</fullName>
    </submittedName>
</protein>
<feature type="transmembrane region" description="Helical" evidence="2">
    <location>
        <begin position="39"/>
        <end position="56"/>
    </location>
</feature>
<accession>A0A2M8W1L0</accession>
<dbReference type="Proteomes" id="UP000231586">
    <property type="component" value="Unassembled WGS sequence"/>
</dbReference>
<keyword evidence="2" id="KW-1133">Transmembrane helix</keyword>
<feature type="transmembrane region" description="Helical" evidence="2">
    <location>
        <begin position="12"/>
        <end position="33"/>
    </location>
</feature>
<evidence type="ECO:0000313" key="3">
    <source>
        <dbReference type="EMBL" id="PJI84817.1"/>
    </source>
</evidence>
<evidence type="ECO:0000256" key="2">
    <source>
        <dbReference type="SAM" id="Phobius"/>
    </source>
</evidence>
<feature type="compositionally biased region" description="Basic and acidic residues" evidence="1">
    <location>
        <begin position="160"/>
        <end position="169"/>
    </location>
</feature>